<dbReference type="GO" id="GO:0004714">
    <property type="term" value="F:transmembrane receptor protein tyrosine kinase activity"/>
    <property type="evidence" value="ECO:0007669"/>
    <property type="project" value="UniProtKB-EC"/>
</dbReference>
<dbReference type="PROSITE" id="PS51473">
    <property type="entry name" value="GNK2"/>
    <property type="match status" value="2"/>
</dbReference>
<evidence type="ECO:0000256" key="13">
    <source>
        <dbReference type="ARBA" id="ARBA00023180"/>
    </source>
</evidence>
<evidence type="ECO:0000259" key="18">
    <source>
        <dbReference type="PROSITE" id="PS51473"/>
    </source>
</evidence>
<organism evidence="19 20">
    <name type="scientific">Ricinus communis</name>
    <name type="common">Castor bean</name>
    <dbReference type="NCBI Taxonomy" id="3988"/>
    <lineage>
        <taxon>Eukaryota</taxon>
        <taxon>Viridiplantae</taxon>
        <taxon>Streptophyta</taxon>
        <taxon>Embryophyta</taxon>
        <taxon>Tracheophyta</taxon>
        <taxon>Spermatophyta</taxon>
        <taxon>Magnoliopsida</taxon>
        <taxon>eudicotyledons</taxon>
        <taxon>Gunneridae</taxon>
        <taxon>Pentapetalae</taxon>
        <taxon>rosids</taxon>
        <taxon>fabids</taxon>
        <taxon>Malpighiales</taxon>
        <taxon>Euphorbiaceae</taxon>
        <taxon>Acalyphoideae</taxon>
        <taxon>Acalypheae</taxon>
        <taxon>Ricinus</taxon>
    </lineage>
</organism>
<evidence type="ECO:0000256" key="9">
    <source>
        <dbReference type="ARBA" id="ARBA00022840"/>
    </source>
</evidence>
<evidence type="ECO:0000256" key="14">
    <source>
        <dbReference type="SAM" id="MobiDB-lite"/>
    </source>
</evidence>
<feature type="region of interest" description="Disordered" evidence="14">
    <location>
        <begin position="253"/>
        <end position="273"/>
    </location>
</feature>
<dbReference type="Pfam" id="PF07714">
    <property type="entry name" value="PK_Tyr_Ser-Thr"/>
    <property type="match status" value="1"/>
</dbReference>
<keyword evidence="20" id="KW-1185">Reference proteome</keyword>
<dbReference type="SMART" id="SM00220">
    <property type="entry name" value="S_TKc"/>
    <property type="match status" value="1"/>
</dbReference>
<evidence type="ECO:0000256" key="15">
    <source>
        <dbReference type="SAM" id="Phobius"/>
    </source>
</evidence>
<keyword evidence="8" id="KW-0418">Kinase</keyword>
<dbReference type="eggNOG" id="ENOG502RN3P">
    <property type="taxonomic scope" value="Eukaryota"/>
</dbReference>
<evidence type="ECO:0000259" key="17">
    <source>
        <dbReference type="PROSITE" id="PS50011"/>
    </source>
</evidence>
<dbReference type="Gene3D" id="3.30.200.20">
    <property type="entry name" value="Phosphorylase Kinase, domain 1"/>
    <property type="match status" value="1"/>
</dbReference>
<dbReference type="Proteomes" id="UP000008311">
    <property type="component" value="Unassembled WGS sequence"/>
</dbReference>
<dbReference type="GO" id="GO:0006950">
    <property type="term" value="P:response to stress"/>
    <property type="evidence" value="ECO:0007669"/>
    <property type="project" value="UniProtKB-ARBA"/>
</dbReference>
<dbReference type="GO" id="GO:0004674">
    <property type="term" value="F:protein serine/threonine kinase activity"/>
    <property type="evidence" value="ECO:0000318"/>
    <property type="project" value="GO_Central"/>
</dbReference>
<feature type="signal peptide" evidence="16">
    <location>
        <begin position="1"/>
        <end position="25"/>
    </location>
</feature>
<sequence>MYSLALYSHISCLLLLLLLCHPTEAQNDMYFNCDTTTNYTSGSAFQQNLNLTLASRAANASLTGYYTTIIDQAGNAAYGLVQCRGYVSKRDCQACASTAATNIIQKCANQKKASIYNEDCSLQYSDGHFFSIADNIPRLIMWNLQNAIDPVVFNRQLGNLLRDLSSNASADSSRLAVGSTRYIDSLTMYAMVQCTKDIRADDCLSCLQEIISYIPQSTLDNKVGGRIFSLSCNFRYEIYSFFVLPSPTGSPPSPSFLQPDLTTPTKDSSSHGGKRTKTIVIAVTTATVLLAVIFFLCCCFFWRKKRRERDDYHLDGVDEESSNSTETLSIGLDTLKVATRNFLMLIDLEKGGKLNDGQESAVKRLSRNSGQGLEELQTEVMLVAKLRHRNLVRLVGFCLEEEEKLLVYEYLGNGSLDKILFDQNRRFCLQWERRYKIIVGIARGLLYLHEDSQLRIVHRDLKASNILLDESMNPKISDFGLAKHCSGSQTQGNTNRIAGTYGYMAPEYAKKGHFSTKSDVYSFGIMVLEIVAGQKNSSFRNFTNLQSYAWDHWTNGTAAELVDPTMANQWPKNEVLKCIHIGLLCVQEAVIGRPSMSEIIMMLSSYSLTLPAPLQPAFYVSSGCGRSDLVMENSGASDQLQTYKLELVQHSINEDSITELHPR</sequence>
<dbReference type="PANTHER" id="PTHR27002">
    <property type="entry name" value="RECEPTOR-LIKE SERINE/THREONINE-PROTEIN KINASE SD1-8"/>
    <property type="match status" value="1"/>
</dbReference>
<dbReference type="InterPro" id="IPR011009">
    <property type="entry name" value="Kinase-like_dom_sf"/>
</dbReference>
<evidence type="ECO:0000256" key="4">
    <source>
        <dbReference type="ARBA" id="ARBA00022692"/>
    </source>
</evidence>
<feature type="domain" description="Gnk2-homologous" evidence="18">
    <location>
        <begin position="135"/>
        <end position="241"/>
    </location>
</feature>
<dbReference type="EC" id="2.7.10.1" evidence="19"/>
<dbReference type="InterPro" id="IPR008271">
    <property type="entry name" value="Ser/Thr_kinase_AS"/>
</dbReference>
<dbReference type="InterPro" id="IPR000719">
    <property type="entry name" value="Prot_kinase_dom"/>
</dbReference>
<keyword evidence="2" id="KW-0723">Serine/threonine-protein kinase</keyword>
<evidence type="ECO:0000256" key="5">
    <source>
        <dbReference type="ARBA" id="ARBA00022729"/>
    </source>
</evidence>
<feature type="compositionally biased region" description="Polar residues" evidence="14">
    <location>
        <begin position="260"/>
        <end position="271"/>
    </location>
</feature>
<protein>
    <submittedName>
        <fullName evidence="19">ATP binding protein, putative</fullName>
        <ecNumber evidence="19">2.7.10.1</ecNumber>
    </submittedName>
</protein>
<dbReference type="GO" id="GO:0005524">
    <property type="term" value="F:ATP binding"/>
    <property type="evidence" value="ECO:0007669"/>
    <property type="project" value="UniProtKB-KW"/>
</dbReference>
<dbReference type="STRING" id="3988.B9RPP8"/>
<dbReference type="GO" id="GO:0007165">
    <property type="term" value="P:signal transduction"/>
    <property type="evidence" value="ECO:0000318"/>
    <property type="project" value="GO_Central"/>
</dbReference>
<keyword evidence="3 19" id="KW-0808">Transferase</keyword>
<dbReference type="AlphaFoldDB" id="B9RPP8"/>
<evidence type="ECO:0000256" key="10">
    <source>
        <dbReference type="ARBA" id="ARBA00022989"/>
    </source>
</evidence>
<dbReference type="InterPro" id="IPR001245">
    <property type="entry name" value="Ser-Thr/Tyr_kinase_cat_dom"/>
</dbReference>
<dbReference type="PROSITE" id="PS50011">
    <property type="entry name" value="PROTEIN_KINASE_DOM"/>
    <property type="match status" value="1"/>
</dbReference>
<dbReference type="FunFam" id="3.30.430.20:FF:000002">
    <property type="entry name" value="Cysteine-rich receptor-like protein kinase 10"/>
    <property type="match status" value="1"/>
</dbReference>
<keyword evidence="10 15" id="KW-1133">Transmembrane helix</keyword>
<proteinExistence type="predicted"/>
<evidence type="ECO:0000256" key="1">
    <source>
        <dbReference type="ARBA" id="ARBA00004167"/>
    </source>
</evidence>
<dbReference type="SUPFAM" id="SSF56112">
    <property type="entry name" value="Protein kinase-like (PK-like)"/>
    <property type="match status" value="1"/>
</dbReference>
<feature type="transmembrane region" description="Helical" evidence="15">
    <location>
        <begin position="279"/>
        <end position="302"/>
    </location>
</feature>
<keyword evidence="4 15" id="KW-0812">Transmembrane</keyword>
<dbReference type="GO" id="GO:0006955">
    <property type="term" value="P:immune response"/>
    <property type="evidence" value="ECO:0000318"/>
    <property type="project" value="GO_Central"/>
</dbReference>
<dbReference type="EMBL" id="EQ973796">
    <property type="protein sequence ID" value="EEF46664.1"/>
    <property type="molecule type" value="Genomic_DNA"/>
</dbReference>
<dbReference type="Pfam" id="PF01657">
    <property type="entry name" value="Stress-antifung"/>
    <property type="match status" value="2"/>
</dbReference>
<evidence type="ECO:0000313" key="20">
    <source>
        <dbReference type="Proteomes" id="UP000008311"/>
    </source>
</evidence>
<accession>B9RPP8</accession>
<keyword evidence="9" id="KW-0067">ATP-binding</keyword>
<evidence type="ECO:0000256" key="2">
    <source>
        <dbReference type="ARBA" id="ARBA00022527"/>
    </source>
</evidence>
<dbReference type="PROSITE" id="PS00108">
    <property type="entry name" value="PROTEIN_KINASE_ST"/>
    <property type="match status" value="1"/>
</dbReference>
<dbReference type="InParanoid" id="B9RPP8"/>
<dbReference type="GO" id="GO:0005886">
    <property type="term" value="C:plasma membrane"/>
    <property type="evidence" value="ECO:0000318"/>
    <property type="project" value="GO_Central"/>
</dbReference>
<keyword evidence="7" id="KW-0547">Nucleotide-binding</keyword>
<comment type="subcellular location">
    <subcellularLocation>
        <location evidence="1">Membrane</location>
        <topology evidence="1">Single-pass membrane protein</topology>
    </subcellularLocation>
</comment>
<dbReference type="PANTHER" id="PTHR27002:SF1040">
    <property type="entry name" value="OS07G0538400 PROTEIN"/>
    <property type="match status" value="1"/>
</dbReference>
<dbReference type="FunFam" id="1.10.510.10:FF:000129">
    <property type="entry name" value="cysteine-rich receptor-like protein kinase 10"/>
    <property type="match status" value="1"/>
</dbReference>
<evidence type="ECO:0000256" key="11">
    <source>
        <dbReference type="ARBA" id="ARBA00023136"/>
    </source>
</evidence>
<gene>
    <name evidence="19" type="ORF">RCOM_1548980</name>
</gene>
<keyword evidence="13" id="KW-0325">Glycoprotein</keyword>
<keyword evidence="6" id="KW-0677">Repeat</keyword>
<evidence type="ECO:0000256" key="8">
    <source>
        <dbReference type="ARBA" id="ARBA00022777"/>
    </source>
</evidence>
<dbReference type="InterPro" id="IPR002902">
    <property type="entry name" value="GNK2"/>
</dbReference>
<dbReference type="CDD" id="cd23509">
    <property type="entry name" value="Gnk2-like"/>
    <property type="match status" value="2"/>
</dbReference>
<reference evidence="20" key="1">
    <citation type="journal article" date="2010" name="Nat. Biotechnol.">
        <title>Draft genome sequence of the oilseed species Ricinus communis.</title>
        <authorList>
            <person name="Chan A.P."/>
            <person name="Crabtree J."/>
            <person name="Zhao Q."/>
            <person name="Lorenzi H."/>
            <person name="Orvis J."/>
            <person name="Puiu D."/>
            <person name="Melake-Berhan A."/>
            <person name="Jones K.M."/>
            <person name="Redman J."/>
            <person name="Chen G."/>
            <person name="Cahoon E.B."/>
            <person name="Gedil M."/>
            <person name="Stanke M."/>
            <person name="Haas B.J."/>
            <person name="Wortman J.R."/>
            <person name="Fraser-Liggett C.M."/>
            <person name="Ravel J."/>
            <person name="Rabinowicz P.D."/>
        </authorList>
    </citation>
    <scope>NUCLEOTIDE SEQUENCE [LARGE SCALE GENOMIC DNA]</scope>
    <source>
        <strain evidence="20">cv. Hale</strain>
    </source>
</reference>
<dbReference type="Gene3D" id="3.30.430.20">
    <property type="entry name" value="Gnk2 domain, C-X8-C-X2-C motif"/>
    <property type="match status" value="2"/>
</dbReference>
<dbReference type="InterPro" id="IPR038408">
    <property type="entry name" value="GNK2_sf"/>
</dbReference>
<feature type="domain" description="Gnk2-homologous" evidence="18">
    <location>
        <begin position="27"/>
        <end position="129"/>
    </location>
</feature>
<name>B9RPP8_RICCO</name>
<evidence type="ECO:0000256" key="16">
    <source>
        <dbReference type="SAM" id="SignalP"/>
    </source>
</evidence>
<evidence type="ECO:0000256" key="7">
    <source>
        <dbReference type="ARBA" id="ARBA00022741"/>
    </source>
</evidence>
<evidence type="ECO:0000256" key="3">
    <source>
        <dbReference type="ARBA" id="ARBA00022679"/>
    </source>
</evidence>
<evidence type="ECO:0000313" key="19">
    <source>
        <dbReference type="EMBL" id="EEF46664.1"/>
    </source>
</evidence>
<keyword evidence="5 16" id="KW-0732">Signal</keyword>
<dbReference type="Gene3D" id="1.10.510.10">
    <property type="entry name" value="Transferase(Phosphotransferase) domain 1"/>
    <property type="match status" value="1"/>
</dbReference>
<feature type="chain" id="PRO_5002891191" evidence="16">
    <location>
        <begin position="26"/>
        <end position="663"/>
    </location>
</feature>
<keyword evidence="11 15" id="KW-0472">Membrane</keyword>
<keyword evidence="12" id="KW-0675">Receptor</keyword>
<evidence type="ECO:0000256" key="6">
    <source>
        <dbReference type="ARBA" id="ARBA00022737"/>
    </source>
</evidence>
<evidence type="ECO:0000256" key="12">
    <source>
        <dbReference type="ARBA" id="ARBA00023170"/>
    </source>
</evidence>
<feature type="domain" description="Protein kinase" evidence="17">
    <location>
        <begin position="324"/>
        <end position="618"/>
    </location>
</feature>